<dbReference type="EMBL" id="CP019948">
    <property type="protein sequence ID" value="ARN83274.1"/>
    <property type="molecule type" value="Genomic_DNA"/>
</dbReference>
<accession>A0A1W6N077</accession>
<sequence length="370" mass="40774">MVCFVIPDLGLSGAEIVSTTLAREFLRRGYRVDIVTIFEISEAQQSLPEGARHFPILCKSIRELFIPYRRYLRTERPDVIVASMWPLTVIAAAAKVTSLVKASLILWDHNTLSIQYGGRGRAHHLFLKSSLRFLYPLADARVAVSNGVAEDLAVLADLPKDSFEVIYNPIYLAPVADREDAREAEELWRGWRGPRIISVGRFKPQKNHALLLKAFKSLLASRDARLLILGTGVLFESTAALARSLGIADKVMLPGARVNPAAYYESADLFVLSSDFEGFGNVIVEALASGLPVVSTDCRSGPAEILEHGRYGRLVPVGDSAALAQAMLSSLDETHDKEALKRRALDFSPEHIADRFLRLMHLEASANVTP</sequence>
<dbReference type="Gene3D" id="3.40.50.2000">
    <property type="entry name" value="Glycogen Phosphorylase B"/>
    <property type="match status" value="2"/>
</dbReference>
<reference evidence="2 3" key="1">
    <citation type="submission" date="2017-02" db="EMBL/GenBank/DDBJ databases">
        <authorList>
            <person name="Peterson S.W."/>
        </authorList>
    </citation>
    <scope>NUCLEOTIDE SEQUENCE [LARGE SCALE GENOMIC DNA]</scope>
    <source>
        <strain evidence="2 3">S285</strain>
    </source>
</reference>
<name>A0A1W6N077_9HYPH</name>
<feature type="domain" description="Glycosyltransferase subfamily 4-like N-terminal" evidence="1">
    <location>
        <begin position="12"/>
        <end position="170"/>
    </location>
</feature>
<keyword evidence="3" id="KW-1185">Reference proteome</keyword>
<evidence type="ECO:0000313" key="2">
    <source>
        <dbReference type="EMBL" id="ARN83274.1"/>
    </source>
</evidence>
<dbReference type="CDD" id="cd03811">
    <property type="entry name" value="GT4_GT28_WabH-like"/>
    <property type="match status" value="1"/>
</dbReference>
<dbReference type="KEGG" id="mbry:B1812_01360"/>
<dbReference type="Proteomes" id="UP000193978">
    <property type="component" value="Chromosome"/>
</dbReference>
<organism evidence="2 3">
    <name type="scientific">Methylocystis bryophila</name>
    <dbReference type="NCBI Taxonomy" id="655015"/>
    <lineage>
        <taxon>Bacteria</taxon>
        <taxon>Pseudomonadati</taxon>
        <taxon>Pseudomonadota</taxon>
        <taxon>Alphaproteobacteria</taxon>
        <taxon>Hyphomicrobiales</taxon>
        <taxon>Methylocystaceae</taxon>
        <taxon>Methylocystis</taxon>
    </lineage>
</organism>
<proteinExistence type="predicted"/>
<gene>
    <name evidence="2" type="ORF">B1812_01360</name>
</gene>
<dbReference type="Pfam" id="PF13692">
    <property type="entry name" value="Glyco_trans_1_4"/>
    <property type="match status" value="1"/>
</dbReference>
<dbReference type="AlphaFoldDB" id="A0A1W6N077"/>
<dbReference type="InterPro" id="IPR028098">
    <property type="entry name" value="Glyco_trans_4-like_N"/>
</dbReference>
<evidence type="ECO:0000313" key="3">
    <source>
        <dbReference type="Proteomes" id="UP000193978"/>
    </source>
</evidence>
<dbReference type="PANTHER" id="PTHR12526">
    <property type="entry name" value="GLYCOSYLTRANSFERASE"/>
    <property type="match status" value="1"/>
</dbReference>
<evidence type="ECO:0000259" key="1">
    <source>
        <dbReference type="Pfam" id="PF13439"/>
    </source>
</evidence>
<dbReference type="Pfam" id="PF13439">
    <property type="entry name" value="Glyco_transf_4"/>
    <property type="match status" value="1"/>
</dbReference>
<dbReference type="STRING" id="655015.B1812_01360"/>
<protein>
    <recommendedName>
        <fullName evidence="1">Glycosyltransferase subfamily 4-like N-terminal domain-containing protein</fullName>
    </recommendedName>
</protein>
<dbReference type="SUPFAM" id="SSF53756">
    <property type="entry name" value="UDP-Glycosyltransferase/glycogen phosphorylase"/>
    <property type="match status" value="1"/>
</dbReference>
<dbReference type="PANTHER" id="PTHR12526:SF630">
    <property type="entry name" value="GLYCOSYLTRANSFERASE"/>
    <property type="match status" value="1"/>
</dbReference>
<dbReference type="GO" id="GO:0016757">
    <property type="term" value="F:glycosyltransferase activity"/>
    <property type="evidence" value="ECO:0007669"/>
    <property type="project" value="UniProtKB-ARBA"/>
</dbReference>